<dbReference type="EMBL" id="JAMSHT010000001">
    <property type="protein sequence ID" value="MCM8556796.1"/>
    <property type="molecule type" value="Genomic_DNA"/>
</dbReference>
<organism evidence="1 2">
    <name type="scientific">Sphingomicrobium sediminis</name>
    <dbReference type="NCBI Taxonomy" id="2950949"/>
    <lineage>
        <taxon>Bacteria</taxon>
        <taxon>Pseudomonadati</taxon>
        <taxon>Pseudomonadota</taxon>
        <taxon>Alphaproteobacteria</taxon>
        <taxon>Sphingomonadales</taxon>
        <taxon>Sphingomonadaceae</taxon>
        <taxon>Sphingomicrobium</taxon>
    </lineage>
</organism>
<dbReference type="Proteomes" id="UP001155128">
    <property type="component" value="Unassembled WGS sequence"/>
</dbReference>
<keyword evidence="2" id="KW-1185">Reference proteome</keyword>
<name>A0A9X2J2Z9_9SPHN</name>
<accession>A0A9X2J2Z9</accession>
<dbReference type="RefSeq" id="WP_252112304.1">
    <property type="nucleotide sequence ID" value="NZ_JAMSHT010000001.1"/>
</dbReference>
<dbReference type="AlphaFoldDB" id="A0A9X2J2Z9"/>
<gene>
    <name evidence="1" type="ORF">NDO55_03060</name>
</gene>
<sequence length="111" mass="12355">MGGDSRDIAKAGLFGLALMIGIPAAETAMTMAEQPNYRFRGFVEEVAPRLTDARIELEDMSRLRIDCGGDFARHVLMLDHPTHDRDVLDIARERNPGCIVKRVDLQLASMD</sequence>
<comment type="caution">
    <text evidence="1">The sequence shown here is derived from an EMBL/GenBank/DDBJ whole genome shotgun (WGS) entry which is preliminary data.</text>
</comment>
<evidence type="ECO:0000313" key="1">
    <source>
        <dbReference type="EMBL" id="MCM8556796.1"/>
    </source>
</evidence>
<reference evidence="1" key="1">
    <citation type="submission" date="2022-06" db="EMBL/GenBank/DDBJ databases">
        <title>Sphingomicrobium sedimins sp. nov., a marine bacterium isolated from tidal flat.</title>
        <authorList>
            <person name="Kim C.-H."/>
            <person name="Yoo Y."/>
            <person name="Kim J.-J."/>
        </authorList>
    </citation>
    <scope>NUCLEOTIDE SEQUENCE</scope>
    <source>
        <strain evidence="1">GRR-S6-50</strain>
    </source>
</reference>
<evidence type="ECO:0000313" key="2">
    <source>
        <dbReference type="Proteomes" id="UP001155128"/>
    </source>
</evidence>
<protein>
    <submittedName>
        <fullName evidence="1">Uncharacterized protein</fullName>
    </submittedName>
</protein>
<proteinExistence type="predicted"/>